<dbReference type="InterPro" id="IPR046781">
    <property type="entry name" value="Phage_ORF5"/>
</dbReference>
<accession>A0AAU8AUZ8</accession>
<name>A0AAU8AUZ8_9VIRU</name>
<dbReference type="EMBL" id="PP511352">
    <property type="protein sequence ID" value="XCD03397.1"/>
    <property type="molecule type" value="Genomic_DNA"/>
</dbReference>
<proteinExistence type="predicted"/>
<sequence length="89" mass="9741">MKLKIYAIRDLKTCFMTPVVEMNDPSAVRNFEHAVLEGNSLMHSHPGDYALYALGTYDNETGNLECWPAPVQVADASSILLGSRGADIV</sequence>
<protein>
    <submittedName>
        <fullName evidence="1">Nonstructural protein</fullName>
    </submittedName>
</protein>
<evidence type="ECO:0000313" key="1">
    <source>
        <dbReference type="EMBL" id="XCD03397.1"/>
    </source>
</evidence>
<dbReference type="Pfam" id="PF20577">
    <property type="entry name" value="Phage_ORF5"/>
    <property type="match status" value="1"/>
</dbReference>
<organism evidence="1">
    <name type="scientific">Dulem virus 175</name>
    <dbReference type="NCBI Taxonomy" id="3145652"/>
    <lineage>
        <taxon>Viruses</taxon>
        <taxon>Monodnaviria</taxon>
        <taxon>Sangervirae</taxon>
        <taxon>Phixviricota</taxon>
        <taxon>Malgrandaviricetes</taxon>
        <taxon>Petitvirales</taxon>
        <taxon>Microviridae</taxon>
        <taxon>Microvirus</taxon>
    </lineage>
</organism>
<reference evidence="1" key="1">
    <citation type="submission" date="2024-03" db="EMBL/GenBank/DDBJ databases">
        <title>Diverse circular DNA viruses in blood, oral, and fecal samples of captive lemurs.</title>
        <authorList>
            <person name="Paietta E.N."/>
            <person name="Kraberger S."/>
            <person name="Lund M.C."/>
            <person name="Custer J.M."/>
            <person name="Vargas K.M."/>
            <person name="Ehmke E.E."/>
            <person name="Yoder A.D."/>
            <person name="Varsani A."/>
        </authorList>
    </citation>
    <scope>NUCLEOTIDE SEQUENCE</scope>
    <source>
        <strain evidence="1">Duke_18_60</strain>
    </source>
</reference>